<evidence type="ECO:0000256" key="1">
    <source>
        <dbReference type="SAM" id="MobiDB-lite"/>
    </source>
</evidence>
<feature type="compositionally biased region" description="Basic and acidic residues" evidence="1">
    <location>
        <begin position="53"/>
        <end position="68"/>
    </location>
</feature>
<dbReference type="RefSeq" id="XP_001591695.1">
    <property type="nucleotide sequence ID" value="XM_001591645.1"/>
</dbReference>
<organism evidence="2 3">
    <name type="scientific">Sclerotinia sclerotiorum (strain ATCC 18683 / 1980 / Ss-1)</name>
    <name type="common">White mold</name>
    <name type="synonym">Whetzelinia sclerotiorum</name>
    <dbReference type="NCBI Taxonomy" id="665079"/>
    <lineage>
        <taxon>Eukaryota</taxon>
        <taxon>Fungi</taxon>
        <taxon>Dikarya</taxon>
        <taxon>Ascomycota</taxon>
        <taxon>Pezizomycotina</taxon>
        <taxon>Leotiomycetes</taxon>
        <taxon>Helotiales</taxon>
        <taxon>Sclerotiniaceae</taxon>
        <taxon>Sclerotinia</taxon>
    </lineage>
</organism>
<evidence type="ECO:0000313" key="2">
    <source>
        <dbReference type="EMBL" id="EDO04658.1"/>
    </source>
</evidence>
<name>A7EP92_SCLS1</name>
<dbReference type="EMBL" id="CH476629">
    <property type="protein sequence ID" value="EDO04658.1"/>
    <property type="molecule type" value="Genomic_DNA"/>
</dbReference>
<feature type="region of interest" description="Disordered" evidence="1">
    <location>
        <begin position="34"/>
        <end position="68"/>
    </location>
</feature>
<sequence>MKRDANNRHFEKRNLLESKRKLWVPNMIDTSEYAEEREVDGGEGGNVGDMVDEDTRSGADKGNDGRRH</sequence>
<accession>A7EP92</accession>
<dbReference type="KEGG" id="ssl:SS1G_07141"/>
<evidence type="ECO:0000313" key="3">
    <source>
        <dbReference type="Proteomes" id="UP000001312"/>
    </source>
</evidence>
<keyword evidence="3" id="KW-1185">Reference proteome</keyword>
<gene>
    <name evidence="2" type="ORF">SS1G_07141</name>
</gene>
<protein>
    <submittedName>
        <fullName evidence="2">Uncharacterized protein</fullName>
    </submittedName>
</protein>
<dbReference type="GeneID" id="5487765"/>
<dbReference type="InParanoid" id="A7EP92"/>
<dbReference type="Proteomes" id="UP000001312">
    <property type="component" value="Unassembled WGS sequence"/>
</dbReference>
<dbReference type="HOGENOM" id="CLU_2795498_0_0_1"/>
<proteinExistence type="predicted"/>
<reference evidence="3" key="1">
    <citation type="journal article" date="2011" name="PLoS Genet.">
        <title>Genomic analysis of the necrotrophic fungal pathogens Sclerotinia sclerotiorum and Botrytis cinerea.</title>
        <authorList>
            <person name="Amselem J."/>
            <person name="Cuomo C.A."/>
            <person name="van Kan J.A."/>
            <person name="Viaud M."/>
            <person name="Benito E.P."/>
            <person name="Couloux A."/>
            <person name="Coutinho P.M."/>
            <person name="de Vries R.P."/>
            <person name="Dyer P.S."/>
            <person name="Fillinger S."/>
            <person name="Fournier E."/>
            <person name="Gout L."/>
            <person name="Hahn M."/>
            <person name="Kohn L."/>
            <person name="Lapalu N."/>
            <person name="Plummer K.M."/>
            <person name="Pradier J.M."/>
            <person name="Quevillon E."/>
            <person name="Sharon A."/>
            <person name="Simon A."/>
            <person name="ten Have A."/>
            <person name="Tudzynski B."/>
            <person name="Tudzynski P."/>
            <person name="Wincker P."/>
            <person name="Andrew M."/>
            <person name="Anthouard V."/>
            <person name="Beever R.E."/>
            <person name="Beffa R."/>
            <person name="Benoit I."/>
            <person name="Bouzid O."/>
            <person name="Brault B."/>
            <person name="Chen Z."/>
            <person name="Choquer M."/>
            <person name="Collemare J."/>
            <person name="Cotton P."/>
            <person name="Danchin E.G."/>
            <person name="Da Silva C."/>
            <person name="Gautier A."/>
            <person name="Giraud C."/>
            <person name="Giraud T."/>
            <person name="Gonzalez C."/>
            <person name="Grossetete S."/>
            <person name="Guldener U."/>
            <person name="Henrissat B."/>
            <person name="Howlett B.J."/>
            <person name="Kodira C."/>
            <person name="Kretschmer M."/>
            <person name="Lappartient A."/>
            <person name="Leroch M."/>
            <person name="Levis C."/>
            <person name="Mauceli E."/>
            <person name="Neuveglise C."/>
            <person name="Oeser B."/>
            <person name="Pearson M."/>
            <person name="Poulain J."/>
            <person name="Poussereau N."/>
            <person name="Quesneville H."/>
            <person name="Rascle C."/>
            <person name="Schumacher J."/>
            <person name="Segurens B."/>
            <person name="Sexton A."/>
            <person name="Silva E."/>
            <person name="Sirven C."/>
            <person name="Soanes D.M."/>
            <person name="Talbot N.J."/>
            <person name="Templeton M."/>
            <person name="Yandava C."/>
            <person name="Yarden O."/>
            <person name="Zeng Q."/>
            <person name="Rollins J.A."/>
            <person name="Lebrun M.H."/>
            <person name="Dickman M."/>
        </authorList>
    </citation>
    <scope>NUCLEOTIDE SEQUENCE [LARGE SCALE GENOMIC DNA]</scope>
    <source>
        <strain evidence="3">ATCC 18683 / 1980 / Ss-1</strain>
    </source>
</reference>
<dbReference type="AlphaFoldDB" id="A7EP92"/>